<gene>
    <name evidence="3" type="ORF">ENH64_16410</name>
</gene>
<evidence type="ECO:0000313" key="3">
    <source>
        <dbReference type="EMBL" id="HDZ58040.1"/>
    </source>
</evidence>
<feature type="transmembrane region" description="Helical" evidence="1">
    <location>
        <begin position="75"/>
        <end position="92"/>
    </location>
</feature>
<dbReference type="PANTHER" id="PTHR28008:SF1">
    <property type="entry name" value="DOMAIN PROTEIN, PUTATIVE (AFU_ORTHOLOGUE AFUA_3G10980)-RELATED"/>
    <property type="match status" value="1"/>
</dbReference>
<evidence type="ECO:0000259" key="2">
    <source>
        <dbReference type="Pfam" id="PF04892"/>
    </source>
</evidence>
<feature type="transmembrane region" description="Helical" evidence="1">
    <location>
        <begin position="126"/>
        <end position="145"/>
    </location>
</feature>
<dbReference type="Pfam" id="PF04892">
    <property type="entry name" value="VanZ"/>
    <property type="match status" value="1"/>
</dbReference>
<dbReference type="EMBL" id="DRFO01000039">
    <property type="protein sequence ID" value="HDZ58040.1"/>
    <property type="molecule type" value="Genomic_DNA"/>
</dbReference>
<keyword evidence="1" id="KW-0812">Transmembrane</keyword>
<dbReference type="PANTHER" id="PTHR28008">
    <property type="entry name" value="DOMAIN PROTEIN, PUTATIVE (AFU_ORTHOLOGUE AFUA_3G10980)-RELATED"/>
    <property type="match status" value="1"/>
</dbReference>
<feature type="transmembrane region" description="Helical" evidence="1">
    <location>
        <begin position="157"/>
        <end position="174"/>
    </location>
</feature>
<dbReference type="Proteomes" id="UP000885703">
    <property type="component" value="Unassembled WGS sequence"/>
</dbReference>
<name>A0A7V1BSE2_9GAMM</name>
<dbReference type="AlphaFoldDB" id="A0A7V1BSE2"/>
<comment type="caution">
    <text evidence="3">The sequence shown here is derived from an EMBL/GenBank/DDBJ whole genome shotgun (WGS) entry which is preliminary data.</text>
</comment>
<feature type="transmembrane region" description="Helical" evidence="1">
    <location>
        <begin position="98"/>
        <end position="119"/>
    </location>
</feature>
<accession>A0A7V1BSE2</accession>
<evidence type="ECO:0000256" key="1">
    <source>
        <dbReference type="SAM" id="Phobius"/>
    </source>
</evidence>
<reference evidence="3" key="1">
    <citation type="journal article" date="2020" name="mSystems">
        <title>Genome- and Community-Level Interaction Insights into Carbon Utilization and Element Cycling Functions of Hydrothermarchaeota in Hydrothermal Sediment.</title>
        <authorList>
            <person name="Zhou Z."/>
            <person name="Liu Y."/>
            <person name="Xu W."/>
            <person name="Pan J."/>
            <person name="Luo Z.H."/>
            <person name="Li M."/>
        </authorList>
    </citation>
    <scope>NUCLEOTIDE SEQUENCE [LARGE SCALE GENOMIC DNA]</scope>
    <source>
        <strain evidence="3">HyVt-324</strain>
    </source>
</reference>
<proteinExistence type="predicted"/>
<keyword evidence="1" id="KW-0472">Membrane</keyword>
<sequence>MDAKRLIHIVSLSPPSCTSTASWISPPTPGCPTLRNNHHPNPTIIIGVTARAAPGAIMWVSVMRRWVKYRRAFQILFFVVVAAGMFLGMRPTPPPAAYSWMMSFYHLGGLFGCTVLSYLAFPRWKWWCRGVAMFGVGVMVELVQSFHPNRVTDMEDILANSAGVALGLILIAAWKSWSSYRRHGLPVRSW</sequence>
<dbReference type="InterPro" id="IPR006976">
    <property type="entry name" value="VanZ-like"/>
</dbReference>
<organism evidence="3">
    <name type="scientific">Halopseudomonas xinjiangensis</name>
    <dbReference type="NCBI Taxonomy" id="487184"/>
    <lineage>
        <taxon>Bacteria</taxon>
        <taxon>Pseudomonadati</taxon>
        <taxon>Pseudomonadota</taxon>
        <taxon>Gammaproteobacteria</taxon>
        <taxon>Pseudomonadales</taxon>
        <taxon>Pseudomonadaceae</taxon>
        <taxon>Halopseudomonas</taxon>
    </lineage>
</organism>
<protein>
    <submittedName>
        <fullName evidence="3">VanZ family protein</fullName>
    </submittedName>
</protein>
<feature type="domain" description="VanZ-like" evidence="2">
    <location>
        <begin position="112"/>
        <end position="173"/>
    </location>
</feature>
<keyword evidence="1" id="KW-1133">Transmembrane helix</keyword>